<feature type="non-terminal residue" evidence="2">
    <location>
        <position position="1"/>
    </location>
</feature>
<organism evidence="2 3">
    <name type="scientific">Cirrhinus mrigala</name>
    <name type="common">Mrigala</name>
    <dbReference type="NCBI Taxonomy" id="683832"/>
    <lineage>
        <taxon>Eukaryota</taxon>
        <taxon>Metazoa</taxon>
        <taxon>Chordata</taxon>
        <taxon>Craniata</taxon>
        <taxon>Vertebrata</taxon>
        <taxon>Euteleostomi</taxon>
        <taxon>Actinopterygii</taxon>
        <taxon>Neopterygii</taxon>
        <taxon>Teleostei</taxon>
        <taxon>Ostariophysi</taxon>
        <taxon>Cypriniformes</taxon>
        <taxon>Cyprinidae</taxon>
        <taxon>Labeoninae</taxon>
        <taxon>Labeonini</taxon>
        <taxon>Cirrhinus</taxon>
    </lineage>
</organism>
<keyword evidence="3" id="KW-1185">Reference proteome</keyword>
<name>A0ABD0R9N8_CIRMR</name>
<dbReference type="AlphaFoldDB" id="A0ABD0R9N8"/>
<feature type="region of interest" description="Disordered" evidence="1">
    <location>
        <begin position="31"/>
        <end position="86"/>
    </location>
</feature>
<gene>
    <name evidence="2" type="ORF">M9458_008812</name>
</gene>
<comment type="caution">
    <text evidence="2">The sequence shown here is derived from an EMBL/GenBank/DDBJ whole genome shotgun (WGS) entry which is preliminary data.</text>
</comment>
<evidence type="ECO:0000256" key="1">
    <source>
        <dbReference type="SAM" id="MobiDB-lite"/>
    </source>
</evidence>
<reference evidence="2 3" key="1">
    <citation type="submission" date="2024-05" db="EMBL/GenBank/DDBJ databases">
        <title>Genome sequencing and assembly of Indian major carp, Cirrhinus mrigala (Hamilton, 1822).</title>
        <authorList>
            <person name="Mohindra V."/>
            <person name="Chowdhury L.M."/>
            <person name="Lal K."/>
            <person name="Jena J.K."/>
        </authorList>
    </citation>
    <scope>NUCLEOTIDE SEQUENCE [LARGE SCALE GENOMIC DNA]</scope>
    <source>
        <strain evidence="2">CM1030</strain>
        <tissue evidence="2">Blood</tissue>
    </source>
</reference>
<dbReference type="EMBL" id="JAMKFB020000004">
    <property type="protein sequence ID" value="KAL0195240.1"/>
    <property type="molecule type" value="Genomic_DNA"/>
</dbReference>
<dbReference type="Proteomes" id="UP001529510">
    <property type="component" value="Unassembled WGS sequence"/>
</dbReference>
<accession>A0ABD0R9N8</accession>
<sequence length="200" mass="22566">RLIYNDRSEDPSLEETVNGHLEVEDVLTMTTQEPLTSGPENLFTEGDAITGDPEFLTATEDPVTGEPEALPTAEEQRRPSPGAPNSSILQRIRSFMAPIPSLLQRIVSPGTPNSLLPERIWYPVVLHSSLPVRELSLPQSDVLPEYWLQFTRGLKPDQQQKRWAPYLYVRPDQEELLNETGITVETAVREKALLQNQQEI</sequence>
<evidence type="ECO:0000313" key="2">
    <source>
        <dbReference type="EMBL" id="KAL0195240.1"/>
    </source>
</evidence>
<evidence type="ECO:0000313" key="3">
    <source>
        <dbReference type="Proteomes" id="UP001529510"/>
    </source>
</evidence>
<proteinExistence type="predicted"/>
<protein>
    <submittedName>
        <fullName evidence="2">Uncharacterized protein</fullName>
    </submittedName>
</protein>